<organism evidence="6 7">
    <name type="scientific">Marinoscillum furvescens DSM 4134</name>
    <dbReference type="NCBI Taxonomy" id="1122208"/>
    <lineage>
        <taxon>Bacteria</taxon>
        <taxon>Pseudomonadati</taxon>
        <taxon>Bacteroidota</taxon>
        <taxon>Cytophagia</taxon>
        <taxon>Cytophagales</taxon>
        <taxon>Reichenbachiellaceae</taxon>
        <taxon>Marinoscillum</taxon>
    </lineage>
</organism>
<feature type="binding site" description="distal binding residue" evidence="5">
    <location>
        <position position="57"/>
    </location>
    <ligand>
        <name>heme</name>
        <dbReference type="ChEBI" id="CHEBI:30413"/>
    </ligand>
    <ligandPart>
        <name>Fe</name>
        <dbReference type="ChEBI" id="CHEBI:18248"/>
    </ligandPart>
</feature>
<accession>A0A3D9L3R5</accession>
<comment type="caution">
    <text evidence="6">The sequence shown here is derived from an EMBL/GenBank/DDBJ whole genome shotgun (WGS) entry which is preliminary data.</text>
</comment>
<feature type="binding site" description="distal binding residue" evidence="5">
    <location>
        <position position="83"/>
    </location>
    <ligand>
        <name>heme</name>
        <dbReference type="ChEBI" id="CHEBI:30413"/>
    </ligand>
    <ligandPart>
        <name>Fe</name>
        <dbReference type="ChEBI" id="CHEBI:18248"/>
    </ligandPart>
</feature>
<reference evidence="6 7" key="1">
    <citation type="submission" date="2018-07" db="EMBL/GenBank/DDBJ databases">
        <title>Genomic Encyclopedia of Type Strains, Phase IV (KMG-IV): sequencing the most valuable type-strain genomes for metagenomic binning, comparative biology and taxonomic classification.</title>
        <authorList>
            <person name="Goeker M."/>
        </authorList>
    </citation>
    <scope>NUCLEOTIDE SEQUENCE [LARGE SCALE GENOMIC DNA]</scope>
    <source>
        <strain evidence="6 7">DSM 4134</strain>
    </source>
</reference>
<dbReference type="Proteomes" id="UP000256779">
    <property type="component" value="Unassembled WGS sequence"/>
</dbReference>
<dbReference type="AlphaFoldDB" id="A0A3D9L3R5"/>
<evidence type="ECO:0000313" key="6">
    <source>
        <dbReference type="EMBL" id="RED97914.1"/>
    </source>
</evidence>
<proteinExistence type="predicted"/>
<dbReference type="InterPro" id="IPR001486">
    <property type="entry name" value="Hemoglobin_trunc"/>
</dbReference>
<keyword evidence="7" id="KW-1185">Reference proteome</keyword>
<evidence type="ECO:0000256" key="2">
    <source>
        <dbReference type="ARBA" id="ARBA00022617"/>
    </source>
</evidence>
<dbReference type="GO" id="GO:0020037">
    <property type="term" value="F:heme binding"/>
    <property type="evidence" value="ECO:0007669"/>
    <property type="project" value="InterPro"/>
</dbReference>
<dbReference type="Gene3D" id="1.10.490.10">
    <property type="entry name" value="Globins"/>
    <property type="match status" value="1"/>
</dbReference>
<gene>
    <name evidence="6" type="ORF">C7460_11155</name>
</gene>
<dbReference type="GO" id="GO:0046872">
    <property type="term" value="F:metal ion binding"/>
    <property type="evidence" value="ECO:0007669"/>
    <property type="project" value="UniProtKB-KW"/>
</dbReference>
<evidence type="ECO:0000256" key="1">
    <source>
        <dbReference type="ARBA" id="ARBA00022448"/>
    </source>
</evidence>
<dbReference type="InterPro" id="IPR009050">
    <property type="entry name" value="Globin-like_sf"/>
</dbReference>
<evidence type="ECO:0000256" key="5">
    <source>
        <dbReference type="PIRSR" id="PIRSR601486-1"/>
    </source>
</evidence>
<keyword evidence="4 5" id="KW-0408">Iron</keyword>
<keyword evidence="3 5" id="KW-0479">Metal-binding</keyword>
<dbReference type="GO" id="GO:0019825">
    <property type="term" value="F:oxygen binding"/>
    <property type="evidence" value="ECO:0007669"/>
    <property type="project" value="InterPro"/>
</dbReference>
<keyword evidence="1" id="KW-0813">Transport</keyword>
<dbReference type="InterPro" id="IPR012292">
    <property type="entry name" value="Globin/Proto"/>
</dbReference>
<protein>
    <submittedName>
        <fullName evidence="6">Hemoglobin</fullName>
    </submittedName>
</protein>
<dbReference type="Pfam" id="PF01152">
    <property type="entry name" value="Bac_globin"/>
    <property type="match status" value="1"/>
</dbReference>
<evidence type="ECO:0000256" key="4">
    <source>
        <dbReference type="ARBA" id="ARBA00023004"/>
    </source>
</evidence>
<sequence length="143" mass="16999">MQSFLQGLTCVKIAFMKSIESLEDIKMLVDTFYGCVRKDELLGPIFSEKLGDHWENHLTKMYSFWQTVLLGTYTYSGRPFPPHAQLPVDKQHFERWLALFEQTVDELFEGEKADEAKWRAHKMAEMFQYKIAYLREHQKHPLH</sequence>
<dbReference type="EMBL" id="QREG01000011">
    <property type="protein sequence ID" value="RED97914.1"/>
    <property type="molecule type" value="Genomic_DNA"/>
</dbReference>
<keyword evidence="2 5" id="KW-0349">Heme</keyword>
<evidence type="ECO:0000313" key="7">
    <source>
        <dbReference type="Proteomes" id="UP000256779"/>
    </source>
</evidence>
<dbReference type="CDD" id="cd08916">
    <property type="entry name" value="TrHb3_P"/>
    <property type="match status" value="1"/>
</dbReference>
<evidence type="ECO:0000256" key="3">
    <source>
        <dbReference type="ARBA" id="ARBA00022723"/>
    </source>
</evidence>
<name>A0A3D9L3R5_MARFU</name>
<feature type="binding site" description="distal binding residue" evidence="5">
    <location>
        <position position="121"/>
    </location>
    <ligand>
        <name>heme</name>
        <dbReference type="ChEBI" id="CHEBI:30413"/>
    </ligand>
    <ligandPart>
        <name>Fe</name>
        <dbReference type="ChEBI" id="CHEBI:18248"/>
    </ligandPart>
</feature>
<dbReference type="SUPFAM" id="SSF46458">
    <property type="entry name" value="Globin-like"/>
    <property type="match status" value="1"/>
</dbReference>